<dbReference type="InterPro" id="IPR029344">
    <property type="entry name" value="SLBP_RNA_bind"/>
</dbReference>
<evidence type="ECO:0000256" key="3">
    <source>
        <dbReference type="SAM" id="MobiDB-lite"/>
    </source>
</evidence>
<keyword evidence="2" id="KW-0694">RNA-binding</keyword>
<reference evidence="5 6" key="1">
    <citation type="journal article" date="2018" name="Sci. Rep.">
        <title>Comparative analysis of the Pocillopora damicornis genome highlights role of immune system in coral evolution.</title>
        <authorList>
            <person name="Cunning R."/>
            <person name="Bay R.A."/>
            <person name="Gillette P."/>
            <person name="Baker A.C."/>
            <person name="Traylor-Knowles N."/>
        </authorList>
    </citation>
    <scope>NUCLEOTIDE SEQUENCE [LARGE SCALE GENOMIC DNA]</scope>
    <source>
        <strain evidence="5">RSMAS</strain>
        <tissue evidence="5">Whole animal</tissue>
    </source>
</reference>
<sequence length="309" mass="35590">MDAKSPTFQQNKKSRPDSRESERSSRDSREMYRSGNFRKTQKRDNHRRKREIPESQCISLFPSVKNNSDENISDVNTPQNERNKWAKTASSKQTPPNRSHLKIQDLSKEFPPLGVSSYTPELTKDWGSIVDEEEEGKRDPVKKRTNLRFKRKLLLSESRDENLKSLSQKPVLTDPHKLLQRQKQIDIGKNTLSYGRYTAAVPREQRTKEDPNTPDKFQICSTRSWVGQVKLWRRKLHIWDPPSEGKEDLFSLSSQSSIQSFPCEGKMEVDSYNGDADDDMMSTSTPSSIDDVFGDFDLDACLMNDGLPL</sequence>
<dbReference type="GO" id="GO:0005737">
    <property type="term" value="C:cytoplasm"/>
    <property type="evidence" value="ECO:0007669"/>
    <property type="project" value="TreeGrafter"/>
</dbReference>
<protein>
    <recommendedName>
        <fullName evidence="4">Histone RNA hairpin-binding protein RNA-binding domain-containing protein</fullName>
    </recommendedName>
</protein>
<evidence type="ECO:0000256" key="2">
    <source>
        <dbReference type="ARBA" id="ARBA00022884"/>
    </source>
</evidence>
<accession>A0A3M6U293</accession>
<evidence type="ECO:0000313" key="5">
    <source>
        <dbReference type="EMBL" id="RMX47644.1"/>
    </source>
</evidence>
<dbReference type="OrthoDB" id="265795at2759"/>
<feature type="compositionally biased region" description="Polar residues" evidence="3">
    <location>
        <begin position="64"/>
        <end position="80"/>
    </location>
</feature>
<gene>
    <name evidence="5" type="ORF">pdam_00019133</name>
</gene>
<dbReference type="STRING" id="46731.A0A3M6U293"/>
<dbReference type="GO" id="GO:0003729">
    <property type="term" value="F:mRNA binding"/>
    <property type="evidence" value="ECO:0007669"/>
    <property type="project" value="InterPro"/>
</dbReference>
<comment type="similarity">
    <text evidence="1">Belongs to the SLBP family.</text>
</comment>
<dbReference type="PANTHER" id="PTHR17408">
    <property type="entry name" value="HISTONE RNA HAIRPIN-BINDING PROTEIN"/>
    <property type="match status" value="1"/>
</dbReference>
<evidence type="ECO:0000313" key="6">
    <source>
        <dbReference type="Proteomes" id="UP000275408"/>
    </source>
</evidence>
<dbReference type="GO" id="GO:0071207">
    <property type="term" value="F:histone pre-mRNA stem-loop binding"/>
    <property type="evidence" value="ECO:0007669"/>
    <property type="project" value="TreeGrafter"/>
</dbReference>
<organism evidence="5 6">
    <name type="scientific">Pocillopora damicornis</name>
    <name type="common">Cauliflower coral</name>
    <name type="synonym">Millepora damicornis</name>
    <dbReference type="NCBI Taxonomy" id="46731"/>
    <lineage>
        <taxon>Eukaryota</taxon>
        <taxon>Metazoa</taxon>
        <taxon>Cnidaria</taxon>
        <taxon>Anthozoa</taxon>
        <taxon>Hexacorallia</taxon>
        <taxon>Scleractinia</taxon>
        <taxon>Astrocoeniina</taxon>
        <taxon>Pocilloporidae</taxon>
        <taxon>Pocillopora</taxon>
    </lineage>
</organism>
<dbReference type="EMBL" id="RCHS01002389">
    <property type="protein sequence ID" value="RMX47644.1"/>
    <property type="molecule type" value="Genomic_DNA"/>
</dbReference>
<evidence type="ECO:0000259" key="4">
    <source>
        <dbReference type="Pfam" id="PF15247"/>
    </source>
</evidence>
<dbReference type="FunFam" id="1.10.8.1120:FF:000001">
    <property type="entry name" value="Histone RNA hairpin-binding protein-like"/>
    <property type="match status" value="1"/>
</dbReference>
<proteinExistence type="inferred from homology"/>
<feature type="compositionally biased region" description="Polar residues" evidence="3">
    <location>
        <begin position="88"/>
        <end position="97"/>
    </location>
</feature>
<dbReference type="PANTHER" id="PTHR17408:SF0">
    <property type="entry name" value="HISTONE RNA HAIRPIN-BINDING PROTEIN"/>
    <property type="match status" value="1"/>
</dbReference>
<feature type="compositionally biased region" description="Basic residues" evidence="3">
    <location>
        <begin position="39"/>
        <end position="50"/>
    </location>
</feature>
<feature type="domain" description="Histone RNA hairpin-binding protein RNA-binding" evidence="4">
    <location>
        <begin position="173"/>
        <end position="241"/>
    </location>
</feature>
<dbReference type="GO" id="GO:0006398">
    <property type="term" value="P:mRNA 3'-end processing by stem-loop binding and cleavage"/>
    <property type="evidence" value="ECO:0007669"/>
    <property type="project" value="TreeGrafter"/>
</dbReference>
<feature type="compositionally biased region" description="Polar residues" evidence="3">
    <location>
        <begin position="1"/>
        <end position="11"/>
    </location>
</feature>
<dbReference type="InterPro" id="IPR038294">
    <property type="entry name" value="SLBP_RNA_bind_sf"/>
</dbReference>
<feature type="region of interest" description="Disordered" evidence="3">
    <location>
        <begin position="1"/>
        <end position="118"/>
    </location>
</feature>
<dbReference type="GO" id="GO:0051028">
    <property type="term" value="P:mRNA transport"/>
    <property type="evidence" value="ECO:0007669"/>
    <property type="project" value="TreeGrafter"/>
</dbReference>
<dbReference type="Proteomes" id="UP000275408">
    <property type="component" value="Unassembled WGS sequence"/>
</dbReference>
<dbReference type="Pfam" id="PF15247">
    <property type="entry name" value="SLBP_RNA_bind"/>
    <property type="match status" value="1"/>
</dbReference>
<comment type="caution">
    <text evidence="5">The sequence shown here is derived from an EMBL/GenBank/DDBJ whole genome shotgun (WGS) entry which is preliminary data.</text>
</comment>
<dbReference type="AlphaFoldDB" id="A0A3M6U293"/>
<feature type="compositionally biased region" description="Basic and acidic residues" evidence="3">
    <location>
        <begin position="14"/>
        <end position="32"/>
    </location>
</feature>
<dbReference type="Gene3D" id="1.10.8.1120">
    <property type="entry name" value="Histone RNA hairpin-binding protein RNA-binding domain"/>
    <property type="match status" value="1"/>
</dbReference>
<keyword evidence="6" id="KW-1185">Reference proteome</keyword>
<name>A0A3M6U293_POCDA</name>
<evidence type="ECO:0000256" key="1">
    <source>
        <dbReference type="ARBA" id="ARBA00006151"/>
    </source>
</evidence>
<dbReference type="OMA" id="DIGMDTI"/>
<dbReference type="GO" id="GO:0071204">
    <property type="term" value="C:histone pre-mRNA 3'end processing complex"/>
    <property type="evidence" value="ECO:0007669"/>
    <property type="project" value="TreeGrafter"/>
</dbReference>
<dbReference type="InterPro" id="IPR026502">
    <property type="entry name" value="SLBP1/SLBP2"/>
</dbReference>